<keyword evidence="6" id="KW-0131">Cell cycle</keyword>
<comment type="caution">
    <text evidence="10">The sequence shown here is derived from an EMBL/GenBank/DDBJ whole genome shotgun (WGS) entry which is preliminary data.</text>
</comment>
<evidence type="ECO:0000256" key="6">
    <source>
        <dbReference type="ARBA" id="ARBA00022776"/>
    </source>
</evidence>
<evidence type="ECO:0000313" key="10">
    <source>
        <dbReference type="EMBL" id="CAG8981621.1"/>
    </source>
</evidence>
<feature type="compositionally biased region" description="Polar residues" evidence="8">
    <location>
        <begin position="638"/>
        <end position="651"/>
    </location>
</feature>
<dbReference type="Proteomes" id="UP000701801">
    <property type="component" value="Unassembled WGS sequence"/>
</dbReference>
<reference evidence="10" key="1">
    <citation type="submission" date="2021-07" db="EMBL/GenBank/DDBJ databases">
        <authorList>
            <person name="Durling M."/>
        </authorList>
    </citation>
    <scope>NUCLEOTIDE SEQUENCE</scope>
</reference>
<dbReference type="PANTHER" id="PTHR21567:SF9">
    <property type="entry name" value="CLIP-ASSOCIATING PROTEIN"/>
    <property type="match status" value="1"/>
</dbReference>
<organism evidence="10 11">
    <name type="scientific">Hymenoscyphus albidus</name>
    <dbReference type="NCBI Taxonomy" id="595503"/>
    <lineage>
        <taxon>Eukaryota</taxon>
        <taxon>Fungi</taxon>
        <taxon>Dikarya</taxon>
        <taxon>Ascomycota</taxon>
        <taxon>Pezizomycotina</taxon>
        <taxon>Leotiomycetes</taxon>
        <taxon>Helotiales</taxon>
        <taxon>Helotiaceae</taxon>
        <taxon>Hymenoscyphus</taxon>
    </lineage>
</organism>
<dbReference type="GO" id="GO:0090307">
    <property type="term" value="P:mitotic spindle assembly"/>
    <property type="evidence" value="ECO:0007669"/>
    <property type="project" value="TreeGrafter"/>
</dbReference>
<dbReference type="InterPro" id="IPR011989">
    <property type="entry name" value="ARM-like"/>
</dbReference>
<evidence type="ECO:0000256" key="4">
    <source>
        <dbReference type="ARBA" id="ARBA00022618"/>
    </source>
</evidence>
<dbReference type="EMBL" id="CAJVRM010000497">
    <property type="protein sequence ID" value="CAG8981621.1"/>
    <property type="molecule type" value="Genomic_DNA"/>
</dbReference>
<dbReference type="GO" id="GO:0005815">
    <property type="term" value="C:microtubule organizing center"/>
    <property type="evidence" value="ECO:0007669"/>
    <property type="project" value="TreeGrafter"/>
</dbReference>
<feature type="compositionally biased region" description="Polar residues" evidence="8">
    <location>
        <begin position="505"/>
        <end position="514"/>
    </location>
</feature>
<protein>
    <recommendedName>
        <fullName evidence="9">TOG domain-containing protein</fullName>
    </recommendedName>
</protein>
<feature type="region of interest" description="Disordered" evidence="8">
    <location>
        <begin position="751"/>
        <end position="798"/>
    </location>
</feature>
<dbReference type="GO" id="GO:0051301">
    <property type="term" value="P:cell division"/>
    <property type="evidence" value="ECO:0007669"/>
    <property type="project" value="UniProtKB-KW"/>
</dbReference>
<comment type="function">
    <text evidence="7">Microtubule binding protein that promotes the stabilization of dynamic microtubules. Required for mitotic spindle formation.</text>
</comment>
<evidence type="ECO:0000256" key="7">
    <source>
        <dbReference type="ARBA" id="ARBA00024889"/>
    </source>
</evidence>
<evidence type="ECO:0000313" key="11">
    <source>
        <dbReference type="Proteomes" id="UP000701801"/>
    </source>
</evidence>
<feature type="domain" description="TOG" evidence="9">
    <location>
        <begin position="6"/>
        <end position="241"/>
    </location>
</feature>
<dbReference type="GO" id="GO:0005881">
    <property type="term" value="C:cytoplasmic microtubule"/>
    <property type="evidence" value="ECO:0007669"/>
    <property type="project" value="TreeGrafter"/>
</dbReference>
<dbReference type="GO" id="GO:0005876">
    <property type="term" value="C:spindle microtubule"/>
    <property type="evidence" value="ECO:0007669"/>
    <property type="project" value="TreeGrafter"/>
</dbReference>
<dbReference type="PANTHER" id="PTHR21567">
    <property type="entry name" value="CLASP"/>
    <property type="match status" value="1"/>
</dbReference>
<comment type="subcellular location">
    <subcellularLocation>
        <location evidence="1">Cytoplasm</location>
        <location evidence="1">Cytoskeleton</location>
        <location evidence="1">Spindle</location>
    </subcellularLocation>
</comment>
<dbReference type="OrthoDB" id="46159at2759"/>
<dbReference type="AlphaFoldDB" id="A0A9N9M1Z9"/>
<accession>A0A9N9M1Z9</accession>
<sequence>MAEKSEKITEEQVAALQAILRSDAIIDTKVAHITSAKSVIKRNNVPEVCIVPLFEAVRTAMASQHAQIVQAGFSTLSNLLERLSRQEPKYVFKEAGRTLPLVIDKLGDPKEKYRSLAATCLTTFWKVAPLEVERIVKNAGLVGKNPRMKEASMAWVMEMHQTNGMAFKSFVTTLMDLLEDADGMVRDAARVTVITLFQNAPNGAKSDLKKQLKNFNVRPAIVSTITTAIEQGISAEVEEPAEAPARPHLLKASTARPATPVLDAKIEHVDPAYVNTARELDETLKDMHPCFEGKESEQNWLAREKSCTKIRRLNAGNAPQDYRDVFLVGIKSLLDGILKAVNSLRTSLSKEGCSLIQEVTRTNGSGMDSMVEILLQNLIKLCGGTKKISSQNGNITVDIIIGKVTFNARIMQHIWLACQDKNVQPRTYATGWLKTLLKKEAHHRSQLEHGGSLDLIEKCLKKGLADANAAVRENMRSTYWAFAQIWPARAEAIMATLEPTQQRLLENAPDNPNSPKKPEVAARPGLGFSKSTNGPPKPSVRDTILAQRKAALANKQPARPTSAMANLSPVRHVSNPKSHVSDAPVRGRPDRPESTATVPHSGLSVAPMRPSKRPGPRPEMAARPATAGPYSVRRHGHTNSTDATSSPTNVKTVKGRTPSAAAPKETTPKRMPPRPNTSHSSHTTNSHHVSPPRSTKSTNSTKSGVGKAASSPILPRSSPPKASPKLRLLTTKTMGSSPVGNDENITLVVPKLSGLRETHPKPSPTDSSDEEQLSTPSKGLKVYEDPFSSEGDQTTPRPLMTAPVLEEVAINEDAANLMKSPVTAIEPVKAPDMSPERFKQNSRLLESGINKIKSKSLDVHGFRKLQGMIRDNKAAWSEDKFDVLLLGLFEYLESSLENLAPEKVLDVKAQILATIRVMYKKERANFEPHIAKGLDSILTARSAYDSRIHIVSGLELLANDLITLAPPKDTLTAITTRLLNESESMTTESCRVLSLGLCILKELLEVKEKFMPSENAVNEIGRLAARCIESTESGVRLDAVLLCVGIHARVGDARFWRALEEVGDGTKSLVTYYIVKRQRELES</sequence>
<name>A0A9N9M1Z9_9HELO</name>
<feature type="compositionally biased region" description="Low complexity" evidence="8">
    <location>
        <begin position="676"/>
        <end position="692"/>
    </location>
</feature>
<dbReference type="InterPro" id="IPR024395">
    <property type="entry name" value="CLASP_N_dom"/>
</dbReference>
<feature type="domain" description="TOG" evidence="9">
    <location>
        <begin position="272"/>
        <end position="519"/>
    </location>
</feature>
<dbReference type="GO" id="GO:1990023">
    <property type="term" value="C:mitotic spindle midzone"/>
    <property type="evidence" value="ECO:0007669"/>
    <property type="project" value="TreeGrafter"/>
</dbReference>
<evidence type="ECO:0000259" key="9">
    <source>
        <dbReference type="SMART" id="SM01349"/>
    </source>
</evidence>
<evidence type="ECO:0000256" key="3">
    <source>
        <dbReference type="ARBA" id="ARBA00011375"/>
    </source>
</evidence>
<evidence type="ECO:0000256" key="1">
    <source>
        <dbReference type="ARBA" id="ARBA00004186"/>
    </source>
</evidence>
<dbReference type="Gene3D" id="1.25.10.10">
    <property type="entry name" value="Leucine-rich Repeat Variant"/>
    <property type="match status" value="3"/>
</dbReference>
<evidence type="ECO:0000256" key="5">
    <source>
        <dbReference type="ARBA" id="ARBA00022701"/>
    </source>
</evidence>
<keyword evidence="11" id="KW-1185">Reference proteome</keyword>
<gene>
    <name evidence="10" type="ORF">HYALB_00012972</name>
</gene>
<dbReference type="GO" id="GO:0008017">
    <property type="term" value="F:microtubule binding"/>
    <property type="evidence" value="ECO:0007669"/>
    <property type="project" value="TreeGrafter"/>
</dbReference>
<dbReference type="SMART" id="SM01349">
    <property type="entry name" value="TOG"/>
    <property type="match status" value="2"/>
</dbReference>
<dbReference type="Pfam" id="PF12348">
    <property type="entry name" value="CLASP_N"/>
    <property type="match status" value="2"/>
</dbReference>
<comment type="subunit">
    <text evidence="3">Interacts with microtubules.</text>
</comment>
<keyword evidence="4" id="KW-0132">Cell division</keyword>
<comment type="similarity">
    <text evidence="2">Belongs to the CLASP family.</text>
</comment>
<keyword evidence="6" id="KW-0498">Mitosis</keyword>
<evidence type="ECO:0000256" key="8">
    <source>
        <dbReference type="SAM" id="MobiDB-lite"/>
    </source>
</evidence>
<dbReference type="InterPro" id="IPR016024">
    <property type="entry name" value="ARM-type_fold"/>
</dbReference>
<dbReference type="SUPFAM" id="SSF48371">
    <property type="entry name" value="ARM repeat"/>
    <property type="match status" value="1"/>
</dbReference>
<evidence type="ECO:0000256" key="2">
    <source>
        <dbReference type="ARBA" id="ARBA00009549"/>
    </source>
</evidence>
<keyword evidence="5" id="KW-0493">Microtubule</keyword>
<feature type="compositionally biased region" description="Polar residues" evidence="8">
    <location>
        <begin position="693"/>
        <end position="703"/>
    </location>
</feature>
<dbReference type="GO" id="GO:0060172">
    <property type="term" value="P:astral microtubule depolymerization"/>
    <property type="evidence" value="ECO:0007669"/>
    <property type="project" value="TreeGrafter"/>
</dbReference>
<proteinExistence type="inferred from homology"/>
<feature type="region of interest" description="Disordered" evidence="8">
    <location>
        <begin position="505"/>
        <end position="726"/>
    </location>
</feature>
<dbReference type="InterPro" id="IPR034085">
    <property type="entry name" value="TOG"/>
</dbReference>